<evidence type="ECO:0000313" key="1">
    <source>
        <dbReference type="EMBL" id="MFC7746463.1"/>
    </source>
</evidence>
<keyword evidence="2" id="KW-1185">Reference proteome</keyword>
<dbReference type="Pfam" id="PF01501">
    <property type="entry name" value="Glyco_transf_8"/>
    <property type="match status" value="1"/>
</dbReference>
<dbReference type="Gene3D" id="3.90.550.10">
    <property type="entry name" value="Spore Coat Polysaccharide Biosynthesis Protein SpsA, Chain A"/>
    <property type="match status" value="1"/>
</dbReference>
<sequence length="119" mass="13934">MKLFQLVYIAYPREELYETDLTGYLYAAAYHDKLSINEVNKLRLTPYDIKAYYNSGVLLMNLDEQRGSIDERDIFTFVAKNHARLVMPDQDILNALYSKKSGPLMKRYTIMIHVFTVIT</sequence>
<dbReference type="InterPro" id="IPR002495">
    <property type="entry name" value="Glyco_trans_8"/>
</dbReference>
<comment type="caution">
    <text evidence="1">The sequence shown here is derived from an EMBL/GenBank/DDBJ whole genome shotgun (WGS) entry which is preliminary data.</text>
</comment>
<reference evidence="2" key="1">
    <citation type="journal article" date="2019" name="Int. J. Syst. Evol. Microbiol.">
        <title>The Global Catalogue of Microorganisms (GCM) 10K type strain sequencing project: providing services to taxonomists for standard genome sequencing and annotation.</title>
        <authorList>
            <consortium name="The Broad Institute Genomics Platform"/>
            <consortium name="The Broad Institute Genome Sequencing Center for Infectious Disease"/>
            <person name="Wu L."/>
            <person name="Ma J."/>
        </authorList>
    </citation>
    <scope>NUCLEOTIDE SEQUENCE [LARGE SCALE GENOMIC DNA]</scope>
    <source>
        <strain evidence="2">JCM 30234</strain>
    </source>
</reference>
<dbReference type="RefSeq" id="WP_382357953.1">
    <property type="nucleotide sequence ID" value="NZ_JBHTGR010000006.1"/>
</dbReference>
<name>A0ABW2UTZ1_9BACI</name>
<evidence type="ECO:0000313" key="2">
    <source>
        <dbReference type="Proteomes" id="UP001596620"/>
    </source>
</evidence>
<dbReference type="InterPro" id="IPR029044">
    <property type="entry name" value="Nucleotide-diphossugar_trans"/>
</dbReference>
<proteinExistence type="predicted"/>
<dbReference type="EMBL" id="JBHTGR010000006">
    <property type="protein sequence ID" value="MFC7746463.1"/>
    <property type="molecule type" value="Genomic_DNA"/>
</dbReference>
<protein>
    <submittedName>
        <fullName evidence="1">Glycosyltransferase</fullName>
    </submittedName>
</protein>
<accession>A0ABW2UTZ1</accession>
<dbReference type="Proteomes" id="UP001596620">
    <property type="component" value="Unassembled WGS sequence"/>
</dbReference>
<gene>
    <name evidence="1" type="ORF">ACFQU8_04305</name>
</gene>
<dbReference type="SUPFAM" id="SSF53448">
    <property type="entry name" value="Nucleotide-diphospho-sugar transferases"/>
    <property type="match status" value="1"/>
</dbReference>
<organism evidence="1 2">
    <name type="scientific">Lentibacillus kimchii</name>
    <dbReference type="NCBI Taxonomy" id="1542911"/>
    <lineage>
        <taxon>Bacteria</taxon>
        <taxon>Bacillati</taxon>
        <taxon>Bacillota</taxon>
        <taxon>Bacilli</taxon>
        <taxon>Bacillales</taxon>
        <taxon>Bacillaceae</taxon>
        <taxon>Lentibacillus</taxon>
    </lineage>
</organism>